<dbReference type="PANTHER" id="PTHR30204:SF98">
    <property type="entry name" value="HTH-TYPE TRANSCRIPTIONAL REGULATOR ADHR"/>
    <property type="match status" value="1"/>
</dbReference>
<protein>
    <submittedName>
        <fullName evidence="3">MerR family transcriptional regulator</fullName>
    </submittedName>
</protein>
<dbReference type="PROSITE" id="PS50937">
    <property type="entry name" value="HTH_MERR_2"/>
    <property type="match status" value="1"/>
</dbReference>
<feature type="domain" description="HTH merR-type" evidence="2">
    <location>
        <begin position="1"/>
        <end position="69"/>
    </location>
</feature>
<dbReference type="InterPro" id="IPR009061">
    <property type="entry name" value="DNA-bd_dom_put_sf"/>
</dbReference>
<organism evidence="3 4">
    <name type="scientific">Lactiplantibacillus pentosus</name>
    <name type="common">Lactobacillus pentosus</name>
    <dbReference type="NCBI Taxonomy" id="1589"/>
    <lineage>
        <taxon>Bacteria</taxon>
        <taxon>Bacillati</taxon>
        <taxon>Bacillota</taxon>
        <taxon>Bacilli</taxon>
        <taxon>Lactobacillales</taxon>
        <taxon>Lactobacillaceae</taxon>
        <taxon>Lactiplantibacillus</taxon>
    </lineage>
</organism>
<dbReference type="CDD" id="cd01109">
    <property type="entry name" value="HTH_YyaN"/>
    <property type="match status" value="1"/>
</dbReference>
<comment type="caution">
    <text evidence="3">The sequence shown here is derived from an EMBL/GenBank/DDBJ whole genome shotgun (WGS) entry which is preliminary data.</text>
</comment>
<dbReference type="SMART" id="SM00422">
    <property type="entry name" value="HTH_MERR"/>
    <property type="match status" value="1"/>
</dbReference>
<sequence>MNISKVSEIYDLSADTLRYYERIGLIPQVHRTHGGIRSYNDEDLKWIDFVKCMRGAGLPIEVLVDYIKLFEQGDTTLRERKELLLEQRHMLADKIQAMQETLGRLDHKIKGCDGRLLEIENDLTKSVNVSGVANGSAIMKNV</sequence>
<evidence type="ECO:0000313" key="4">
    <source>
        <dbReference type="Proteomes" id="UP000238378"/>
    </source>
</evidence>
<dbReference type="InterPro" id="IPR000551">
    <property type="entry name" value="MerR-type_HTH_dom"/>
</dbReference>
<dbReference type="SUPFAM" id="SSF46955">
    <property type="entry name" value="Putative DNA-binding domain"/>
    <property type="match status" value="1"/>
</dbReference>
<dbReference type="PRINTS" id="PR00040">
    <property type="entry name" value="HTHMERR"/>
</dbReference>
<evidence type="ECO:0000259" key="2">
    <source>
        <dbReference type="PROSITE" id="PS50937"/>
    </source>
</evidence>
<keyword evidence="1" id="KW-0238">DNA-binding</keyword>
<gene>
    <name evidence="3" type="ORF">C6Y08_04900</name>
</gene>
<dbReference type="Gene3D" id="1.10.1660.10">
    <property type="match status" value="1"/>
</dbReference>
<name>A0ABX5D4I5_LACPE</name>
<accession>A0ABX5D4I5</accession>
<dbReference type="PANTHER" id="PTHR30204">
    <property type="entry name" value="REDOX-CYCLING DRUG-SENSING TRANSCRIPTIONAL ACTIVATOR SOXR"/>
    <property type="match status" value="1"/>
</dbReference>
<keyword evidence="4" id="KW-1185">Reference proteome</keyword>
<evidence type="ECO:0000256" key="1">
    <source>
        <dbReference type="ARBA" id="ARBA00023125"/>
    </source>
</evidence>
<dbReference type="EMBL" id="PVOB01000062">
    <property type="protein sequence ID" value="PRO95387.1"/>
    <property type="molecule type" value="Genomic_DNA"/>
</dbReference>
<dbReference type="InterPro" id="IPR047057">
    <property type="entry name" value="MerR_fam"/>
</dbReference>
<evidence type="ECO:0000313" key="3">
    <source>
        <dbReference type="EMBL" id="PRO95387.1"/>
    </source>
</evidence>
<dbReference type="Pfam" id="PF13411">
    <property type="entry name" value="MerR_1"/>
    <property type="match status" value="1"/>
</dbReference>
<proteinExistence type="predicted"/>
<dbReference type="RefSeq" id="WP_105961045.1">
    <property type="nucleotide sequence ID" value="NZ_JALBYK010000059.1"/>
</dbReference>
<dbReference type="Proteomes" id="UP000238378">
    <property type="component" value="Unassembled WGS sequence"/>
</dbReference>
<reference evidence="3 4" key="1">
    <citation type="submission" date="2018-03" db="EMBL/GenBank/DDBJ databases">
        <title>Draft Genome Sequences of six Lactobacillus pentosus Strains Isolated from Brines of Traditionally Fermented Spanish-Style Green Table Olives.</title>
        <authorList>
            <person name="Calero-Delgado B."/>
            <person name="Martin-Platero A.M."/>
            <person name="Perez-Pulido A.J."/>
            <person name="Benitez-Cabello A."/>
            <person name="Casimiro-Soriguer C.S."/>
            <person name="Martinez-Bueno M."/>
            <person name="Arroyo-Lopez F.N."/>
            <person name="Rodriguez-Gomez F."/>
            <person name="Bautista-Gallego J."/>
            <person name="Garrido-Fernandez A."/>
            <person name="Jimenez-Diaz R."/>
        </authorList>
    </citation>
    <scope>NUCLEOTIDE SEQUENCE [LARGE SCALE GENOMIC DNA]</scope>
    <source>
        <strain evidence="3 4">IG2</strain>
    </source>
</reference>